<dbReference type="OrthoDB" id="309640at2759"/>
<feature type="region of interest" description="Disordered" evidence="1">
    <location>
        <begin position="1"/>
        <end position="22"/>
    </location>
</feature>
<dbReference type="STRING" id="60169.A0A1V6NMR4"/>
<evidence type="ECO:0000256" key="1">
    <source>
        <dbReference type="SAM" id="MobiDB-lite"/>
    </source>
</evidence>
<gene>
    <name evidence="2" type="ORF">PENPOL_c005G02666</name>
</gene>
<reference evidence="3" key="1">
    <citation type="journal article" date="2017" name="Nat. Microbiol.">
        <title>Global analysis of biosynthetic gene clusters reveals vast potential of secondary metabolite production in Penicillium species.</title>
        <authorList>
            <person name="Nielsen J.C."/>
            <person name="Grijseels S."/>
            <person name="Prigent S."/>
            <person name="Ji B."/>
            <person name="Dainat J."/>
            <person name="Nielsen K.F."/>
            <person name="Frisvad J.C."/>
            <person name="Workman M."/>
            <person name="Nielsen J."/>
        </authorList>
    </citation>
    <scope>NUCLEOTIDE SEQUENCE [LARGE SCALE GENOMIC DNA]</scope>
    <source>
        <strain evidence="3">IBT 4502</strain>
    </source>
</reference>
<proteinExistence type="predicted"/>
<protein>
    <submittedName>
        <fullName evidence="2">Uncharacterized protein</fullName>
    </submittedName>
</protein>
<evidence type="ECO:0000313" key="3">
    <source>
        <dbReference type="Proteomes" id="UP000191408"/>
    </source>
</evidence>
<accession>A0A1V6NMR4</accession>
<evidence type="ECO:0000313" key="2">
    <source>
        <dbReference type="EMBL" id="OQD65940.1"/>
    </source>
</evidence>
<keyword evidence="3" id="KW-1185">Reference proteome</keyword>
<comment type="caution">
    <text evidence="2">The sequence shown here is derived from an EMBL/GenBank/DDBJ whole genome shotgun (WGS) entry which is preliminary data.</text>
</comment>
<dbReference type="AlphaFoldDB" id="A0A1V6NMR4"/>
<dbReference type="EMBL" id="MDYM01000005">
    <property type="protein sequence ID" value="OQD65940.1"/>
    <property type="molecule type" value="Genomic_DNA"/>
</dbReference>
<dbReference type="SUPFAM" id="SSF55298">
    <property type="entry name" value="YjgF-like"/>
    <property type="match status" value="1"/>
</dbReference>
<sequence length="92" mass="10035">MPNAKPVLGFTPHGENGFTADADSRLPDTISVVGTREPLFHQEINAQIDQAFANVDLNLKDGGGEGWELVFRLNLYHVPINDSALEAEGVEF</sequence>
<name>A0A1V6NMR4_PENPO</name>
<organism evidence="2 3">
    <name type="scientific">Penicillium polonicum</name>
    <dbReference type="NCBI Taxonomy" id="60169"/>
    <lineage>
        <taxon>Eukaryota</taxon>
        <taxon>Fungi</taxon>
        <taxon>Dikarya</taxon>
        <taxon>Ascomycota</taxon>
        <taxon>Pezizomycotina</taxon>
        <taxon>Eurotiomycetes</taxon>
        <taxon>Eurotiomycetidae</taxon>
        <taxon>Eurotiales</taxon>
        <taxon>Aspergillaceae</taxon>
        <taxon>Penicillium</taxon>
    </lineage>
</organism>
<dbReference type="InterPro" id="IPR035959">
    <property type="entry name" value="RutC-like_sf"/>
</dbReference>
<dbReference type="Proteomes" id="UP000191408">
    <property type="component" value="Unassembled WGS sequence"/>
</dbReference>